<dbReference type="STRING" id="683228.GA0070617_1611"/>
<evidence type="ECO:0000256" key="7">
    <source>
        <dbReference type="ARBA" id="ARBA00022962"/>
    </source>
</evidence>
<comment type="pathway">
    <text evidence="1">Amino-acid biosynthesis; L-asparagine biosynthesis; L-asparagine from L-aspartate (L-Gln route): step 1/1.</text>
</comment>
<dbReference type="SUPFAM" id="SSF52402">
    <property type="entry name" value="Adenine nucleotide alpha hydrolases-like"/>
    <property type="match status" value="1"/>
</dbReference>
<dbReference type="InterPro" id="IPR017932">
    <property type="entry name" value="GATase_2_dom"/>
</dbReference>
<dbReference type="InterPro" id="IPR029055">
    <property type="entry name" value="Ntn_hydrolases_N"/>
</dbReference>
<dbReference type="RefSeq" id="WP_091435351.1">
    <property type="nucleotide sequence ID" value="NZ_FMIA01000002.1"/>
</dbReference>
<keyword evidence="6" id="KW-0061">Asparagine biosynthesis</keyword>
<dbReference type="GO" id="GO:0004066">
    <property type="term" value="F:asparagine synthase (glutamine-hydrolyzing) activity"/>
    <property type="evidence" value="ECO:0007669"/>
    <property type="project" value="UniProtKB-EC"/>
</dbReference>
<dbReference type="Gene3D" id="3.40.50.620">
    <property type="entry name" value="HUPs"/>
    <property type="match status" value="1"/>
</dbReference>
<dbReference type="InterPro" id="IPR033738">
    <property type="entry name" value="AsnB_N"/>
</dbReference>
<dbReference type="Gene3D" id="3.60.20.10">
    <property type="entry name" value="Glutamine Phosphoribosylpyrophosphate, subunit 1, domain 1"/>
    <property type="match status" value="1"/>
</dbReference>
<evidence type="ECO:0000256" key="3">
    <source>
        <dbReference type="ARBA" id="ARBA00012737"/>
    </source>
</evidence>
<evidence type="ECO:0000256" key="4">
    <source>
        <dbReference type="ARBA" id="ARBA00022741"/>
    </source>
</evidence>
<dbReference type="PANTHER" id="PTHR43284">
    <property type="entry name" value="ASPARAGINE SYNTHETASE (GLUTAMINE-HYDROLYZING)"/>
    <property type="match status" value="1"/>
</dbReference>
<dbReference type="InterPro" id="IPR006426">
    <property type="entry name" value="Asn_synth_AEB"/>
</dbReference>
<dbReference type="PANTHER" id="PTHR43284:SF1">
    <property type="entry name" value="ASPARAGINE SYNTHETASE"/>
    <property type="match status" value="1"/>
</dbReference>
<dbReference type="EC" id="6.3.5.4" evidence="3"/>
<keyword evidence="4" id="KW-0547">Nucleotide-binding</keyword>
<accession>A0A1C6UAA3</accession>
<dbReference type="GO" id="GO:0005524">
    <property type="term" value="F:ATP binding"/>
    <property type="evidence" value="ECO:0007669"/>
    <property type="project" value="UniProtKB-KW"/>
</dbReference>
<dbReference type="GO" id="GO:0005829">
    <property type="term" value="C:cytosol"/>
    <property type="evidence" value="ECO:0007669"/>
    <property type="project" value="TreeGrafter"/>
</dbReference>
<dbReference type="InterPro" id="IPR001962">
    <property type="entry name" value="Asn_synthase"/>
</dbReference>
<dbReference type="Proteomes" id="UP000198937">
    <property type="component" value="Unassembled WGS sequence"/>
</dbReference>
<dbReference type="EMBL" id="FMIA01000002">
    <property type="protein sequence ID" value="SCL50841.1"/>
    <property type="molecule type" value="Genomic_DNA"/>
</dbReference>
<organism evidence="11 12">
    <name type="scientific">Micromonospora yangpuensis</name>
    <dbReference type="NCBI Taxonomy" id="683228"/>
    <lineage>
        <taxon>Bacteria</taxon>
        <taxon>Bacillati</taxon>
        <taxon>Actinomycetota</taxon>
        <taxon>Actinomycetes</taxon>
        <taxon>Micromonosporales</taxon>
        <taxon>Micromonosporaceae</taxon>
        <taxon>Micromonospora</taxon>
    </lineage>
</organism>
<keyword evidence="7" id="KW-0315">Glutamine amidotransferase</keyword>
<evidence type="ECO:0000259" key="10">
    <source>
        <dbReference type="PROSITE" id="PS51278"/>
    </source>
</evidence>
<keyword evidence="5" id="KW-0067">ATP-binding</keyword>
<dbReference type="Pfam" id="PF13537">
    <property type="entry name" value="GATase_7"/>
    <property type="match status" value="1"/>
</dbReference>
<feature type="domain" description="Glutamine amidotransferase type-2" evidence="10">
    <location>
        <begin position="2"/>
        <end position="215"/>
    </location>
</feature>
<evidence type="ECO:0000256" key="8">
    <source>
        <dbReference type="ARBA" id="ARBA00048741"/>
    </source>
</evidence>
<feature type="site" description="Important for beta-aspartyl-AMP intermediate formation" evidence="9">
    <location>
        <position position="377"/>
    </location>
</feature>
<dbReference type="PIRSF" id="PIRSF001589">
    <property type="entry name" value="Asn_synthetase_glu-h"/>
    <property type="match status" value="1"/>
</dbReference>
<dbReference type="Pfam" id="PF00733">
    <property type="entry name" value="Asn_synthase"/>
    <property type="match status" value="1"/>
</dbReference>
<evidence type="ECO:0000313" key="11">
    <source>
        <dbReference type="EMBL" id="SCL50841.1"/>
    </source>
</evidence>
<evidence type="ECO:0000256" key="1">
    <source>
        <dbReference type="ARBA" id="ARBA00005187"/>
    </source>
</evidence>
<evidence type="ECO:0000256" key="9">
    <source>
        <dbReference type="PIRSR" id="PIRSR001589-3"/>
    </source>
</evidence>
<keyword evidence="6" id="KW-0028">Amino-acid biosynthesis</keyword>
<dbReference type="SUPFAM" id="SSF56235">
    <property type="entry name" value="N-terminal nucleophile aminohydrolases (Ntn hydrolases)"/>
    <property type="match status" value="1"/>
</dbReference>
<dbReference type="OrthoDB" id="9763290at2"/>
<evidence type="ECO:0000256" key="2">
    <source>
        <dbReference type="ARBA" id="ARBA00005752"/>
    </source>
</evidence>
<gene>
    <name evidence="11" type="ORF">GA0070617_1611</name>
</gene>
<evidence type="ECO:0000313" key="12">
    <source>
        <dbReference type="Proteomes" id="UP000198937"/>
    </source>
</evidence>
<protein>
    <recommendedName>
        <fullName evidence="3">asparagine synthase (glutamine-hydrolyzing)</fullName>
        <ecNumber evidence="3">6.3.5.4</ecNumber>
    </recommendedName>
</protein>
<reference evidence="11 12" key="1">
    <citation type="submission" date="2016-06" db="EMBL/GenBank/DDBJ databases">
        <authorList>
            <person name="Kjaerup R.B."/>
            <person name="Dalgaard T.S."/>
            <person name="Juul-Madsen H.R."/>
        </authorList>
    </citation>
    <scope>NUCLEOTIDE SEQUENCE [LARGE SCALE GENOMIC DNA]</scope>
    <source>
        <strain evidence="11 12">DSM 45577</strain>
    </source>
</reference>
<dbReference type="GO" id="GO:0006529">
    <property type="term" value="P:asparagine biosynthetic process"/>
    <property type="evidence" value="ECO:0007669"/>
    <property type="project" value="UniProtKB-KW"/>
</dbReference>
<comment type="catalytic activity">
    <reaction evidence="8">
        <text>L-aspartate + L-glutamine + ATP + H2O = L-asparagine + L-glutamate + AMP + diphosphate + H(+)</text>
        <dbReference type="Rhea" id="RHEA:12228"/>
        <dbReference type="ChEBI" id="CHEBI:15377"/>
        <dbReference type="ChEBI" id="CHEBI:15378"/>
        <dbReference type="ChEBI" id="CHEBI:29985"/>
        <dbReference type="ChEBI" id="CHEBI:29991"/>
        <dbReference type="ChEBI" id="CHEBI:30616"/>
        <dbReference type="ChEBI" id="CHEBI:33019"/>
        <dbReference type="ChEBI" id="CHEBI:58048"/>
        <dbReference type="ChEBI" id="CHEBI:58359"/>
        <dbReference type="ChEBI" id="CHEBI:456215"/>
        <dbReference type="EC" id="6.3.5.4"/>
    </reaction>
</comment>
<name>A0A1C6UAA3_9ACTN</name>
<evidence type="ECO:0000256" key="5">
    <source>
        <dbReference type="ARBA" id="ARBA00022840"/>
    </source>
</evidence>
<dbReference type="CDD" id="cd01991">
    <property type="entry name" value="Asn_synthase_B_C"/>
    <property type="match status" value="1"/>
</dbReference>
<dbReference type="AlphaFoldDB" id="A0A1C6UAA3"/>
<dbReference type="NCBIfam" id="TIGR01536">
    <property type="entry name" value="asn_synth_AEB"/>
    <property type="match status" value="1"/>
</dbReference>
<dbReference type="InterPro" id="IPR014729">
    <property type="entry name" value="Rossmann-like_a/b/a_fold"/>
</dbReference>
<dbReference type="InterPro" id="IPR051786">
    <property type="entry name" value="ASN_synthetase/amidase"/>
</dbReference>
<evidence type="ECO:0000256" key="6">
    <source>
        <dbReference type="ARBA" id="ARBA00022888"/>
    </source>
</evidence>
<proteinExistence type="inferred from homology"/>
<sequence>MSGIAGWIDFRRDIGTRSSILRAMTGTMRDRGPDSAGVWMSAHAGLGYRGLDTGAPGGSGNLARVEFGDAAVTLVHAGPIYNLRELRRAVEAAGTRRRAESTPEILLETYLRHGERFVEQLDGMFTVAVWDGRHRRLLLARDRLGLKPLYYHRYADGVVFASEPTAVLTHPLVTARLELAALPIVLQPRLTRAGETPLVGLRELAPAELLGCTAEGTTSRRYWELTSAPHHDSFDKTAAHVRELLEESVGRQLATGVPGGAMLSGGVDSTSVAALAAQLLGGGGQRLDTYCVEFASDPSHFTPTELRPDVDAPYAAAAAEFLGTRHHTLTASVEDLLAAIPATRRARGLPGWGQFDASMYLIFQQMRERSVVALTGEAADEFLGGYPYFFKADRLERDTFPWIGDGPRLVDYLAPELRDVVRPAADERDRYHDLLGQVPRLPGEDPADARMREVFYLGMAGPLAVILDRKERMSMAHGLEVRVPFCDHRLVEYLWNVPWSMKSAGGVKGLLKAAMADLLPPGTVNRRKSAYPHVQSPRYDEALIREATWIVNDPASSLRAMFDTARLNGLIRQITAGRMDSELPGGASPAHLLIQLVELRAWIEENKVALP</sequence>
<comment type="similarity">
    <text evidence="2">Belongs to the asparagine synthetase family.</text>
</comment>
<dbReference type="PROSITE" id="PS51278">
    <property type="entry name" value="GATASE_TYPE_2"/>
    <property type="match status" value="1"/>
</dbReference>
<keyword evidence="12" id="KW-1185">Reference proteome</keyword>
<dbReference type="CDD" id="cd00712">
    <property type="entry name" value="AsnB"/>
    <property type="match status" value="1"/>
</dbReference>